<protein>
    <submittedName>
        <fullName evidence="1">Uncharacterized protein</fullName>
    </submittedName>
</protein>
<reference evidence="1 2" key="1">
    <citation type="submission" date="2024-01" db="EMBL/GenBank/DDBJ databases">
        <title>The genomes of 5 underutilized Papilionoideae crops provide insights into root nodulation and disease resistanc.</title>
        <authorList>
            <person name="Yuan L."/>
        </authorList>
    </citation>
    <scope>NUCLEOTIDE SEQUENCE [LARGE SCALE GENOMIC DNA]</scope>
    <source>
        <strain evidence="1">ZHUSHIDOU_FW_LH</strain>
        <tissue evidence="1">Leaf</tissue>
    </source>
</reference>
<evidence type="ECO:0000313" key="1">
    <source>
        <dbReference type="EMBL" id="KAK7276013.1"/>
    </source>
</evidence>
<evidence type="ECO:0000313" key="2">
    <source>
        <dbReference type="Proteomes" id="UP001372338"/>
    </source>
</evidence>
<name>A0AAN9FNK6_CROPI</name>
<sequence length="121" mass="13890">MGMYIGGASYYWWRAYRYFRTQEWVGWLDCGCACDTAKADALAVVIVEEEEALLCLILRTSNWCDVDDYGESNKASSSLHFLLHAFLSPIFYLLSHSLPSHLLRRPTLGFTNSPNFRVRGR</sequence>
<dbReference type="EMBL" id="JAYWIO010000003">
    <property type="protein sequence ID" value="KAK7276013.1"/>
    <property type="molecule type" value="Genomic_DNA"/>
</dbReference>
<dbReference type="AlphaFoldDB" id="A0AAN9FNK6"/>
<accession>A0AAN9FNK6</accession>
<organism evidence="1 2">
    <name type="scientific">Crotalaria pallida</name>
    <name type="common">Smooth rattlebox</name>
    <name type="synonym">Crotalaria striata</name>
    <dbReference type="NCBI Taxonomy" id="3830"/>
    <lineage>
        <taxon>Eukaryota</taxon>
        <taxon>Viridiplantae</taxon>
        <taxon>Streptophyta</taxon>
        <taxon>Embryophyta</taxon>
        <taxon>Tracheophyta</taxon>
        <taxon>Spermatophyta</taxon>
        <taxon>Magnoliopsida</taxon>
        <taxon>eudicotyledons</taxon>
        <taxon>Gunneridae</taxon>
        <taxon>Pentapetalae</taxon>
        <taxon>rosids</taxon>
        <taxon>fabids</taxon>
        <taxon>Fabales</taxon>
        <taxon>Fabaceae</taxon>
        <taxon>Papilionoideae</taxon>
        <taxon>50 kb inversion clade</taxon>
        <taxon>genistoids sensu lato</taxon>
        <taxon>core genistoids</taxon>
        <taxon>Crotalarieae</taxon>
        <taxon>Crotalaria</taxon>
    </lineage>
</organism>
<keyword evidence="2" id="KW-1185">Reference proteome</keyword>
<proteinExistence type="predicted"/>
<comment type="caution">
    <text evidence="1">The sequence shown here is derived from an EMBL/GenBank/DDBJ whole genome shotgun (WGS) entry which is preliminary data.</text>
</comment>
<gene>
    <name evidence="1" type="ORF">RIF29_17143</name>
</gene>
<dbReference type="Proteomes" id="UP001372338">
    <property type="component" value="Unassembled WGS sequence"/>
</dbReference>